<evidence type="ECO:0000256" key="1">
    <source>
        <dbReference type="ARBA" id="ARBA00008710"/>
    </source>
</evidence>
<comment type="catalytic activity">
    <reaction evidence="2">
        <text>oxidized coenzyme F420-(gamma-L-Glu)(n) + a quinol + H(+) = reduced coenzyme F420-(gamma-L-Glu)(n) + a quinone</text>
        <dbReference type="Rhea" id="RHEA:39663"/>
        <dbReference type="Rhea" id="RHEA-COMP:12939"/>
        <dbReference type="Rhea" id="RHEA-COMP:14378"/>
        <dbReference type="ChEBI" id="CHEBI:15378"/>
        <dbReference type="ChEBI" id="CHEBI:24646"/>
        <dbReference type="ChEBI" id="CHEBI:132124"/>
        <dbReference type="ChEBI" id="CHEBI:133980"/>
        <dbReference type="ChEBI" id="CHEBI:139511"/>
    </reaction>
</comment>
<dbReference type="NCBIfam" id="TIGR00026">
    <property type="entry name" value="hi_GC_TIGR00026"/>
    <property type="match status" value="1"/>
</dbReference>
<comment type="similarity">
    <text evidence="1">Belongs to the F420H(2)-dependent quinone reductase family.</text>
</comment>
<evidence type="ECO:0000313" key="4">
    <source>
        <dbReference type="Proteomes" id="UP000199004"/>
    </source>
</evidence>
<keyword evidence="4" id="KW-1185">Reference proteome</keyword>
<dbReference type="PANTHER" id="PTHR39428:SF1">
    <property type="entry name" value="F420H(2)-DEPENDENT QUINONE REDUCTASE RV1261C"/>
    <property type="match status" value="1"/>
</dbReference>
<dbReference type="GO" id="GO:0070967">
    <property type="term" value="F:coenzyme F420 binding"/>
    <property type="evidence" value="ECO:0007669"/>
    <property type="project" value="TreeGrafter"/>
</dbReference>
<dbReference type="InterPro" id="IPR012349">
    <property type="entry name" value="Split_barrel_FMN-bd"/>
</dbReference>
<evidence type="ECO:0000313" key="3">
    <source>
        <dbReference type="EMBL" id="SDO31605.1"/>
    </source>
</evidence>
<gene>
    <name evidence="3" type="ORF">SAMN05192576_3822</name>
</gene>
<dbReference type="PANTHER" id="PTHR39428">
    <property type="entry name" value="F420H(2)-DEPENDENT QUINONE REDUCTASE RV1261C"/>
    <property type="match status" value="1"/>
</dbReference>
<dbReference type="GO" id="GO:0016491">
    <property type="term" value="F:oxidoreductase activity"/>
    <property type="evidence" value="ECO:0007669"/>
    <property type="project" value="InterPro"/>
</dbReference>
<dbReference type="Pfam" id="PF04075">
    <property type="entry name" value="F420H2_quin_red"/>
    <property type="match status" value="1"/>
</dbReference>
<dbReference type="InterPro" id="IPR004378">
    <property type="entry name" value="F420H2_quin_Rdtase"/>
</dbReference>
<dbReference type="EMBL" id="FNIC01000007">
    <property type="protein sequence ID" value="SDO31605.1"/>
    <property type="molecule type" value="Genomic_DNA"/>
</dbReference>
<proteinExistence type="inferred from homology"/>
<dbReference type="RefSeq" id="WP_091026389.1">
    <property type="nucleotide sequence ID" value="NZ_BKAE01000009.1"/>
</dbReference>
<dbReference type="Proteomes" id="UP000199004">
    <property type="component" value="Unassembled WGS sequence"/>
</dbReference>
<protein>
    <submittedName>
        <fullName evidence="3">Deazaflavin-dependent oxidoreductase, nitroreductase family</fullName>
    </submittedName>
</protein>
<evidence type="ECO:0000256" key="2">
    <source>
        <dbReference type="ARBA" id="ARBA00049106"/>
    </source>
</evidence>
<name>A0A1H0IJT5_9ACTN</name>
<dbReference type="AlphaFoldDB" id="A0A1H0IJT5"/>
<accession>A0A1H0IJT5</accession>
<dbReference type="STRING" id="1005944.SAMN05192576_3822"/>
<reference evidence="3 4" key="1">
    <citation type="submission" date="2016-10" db="EMBL/GenBank/DDBJ databases">
        <authorList>
            <person name="de Groot N.N."/>
        </authorList>
    </citation>
    <scope>NUCLEOTIDE SEQUENCE [LARGE SCALE GENOMIC DNA]</scope>
    <source>
        <strain evidence="3 4">CGMCC 1.11147</strain>
    </source>
</reference>
<dbReference type="GO" id="GO:0005886">
    <property type="term" value="C:plasma membrane"/>
    <property type="evidence" value="ECO:0007669"/>
    <property type="project" value="TreeGrafter"/>
</dbReference>
<dbReference type="Gene3D" id="2.30.110.10">
    <property type="entry name" value="Electron Transport, Fmn-binding Protein, Chain A"/>
    <property type="match status" value="1"/>
</dbReference>
<sequence>MSIAADLGYAFKRPNPFQRLMQAFASSRFGAWLFSKLLHHLDDAVGRLSGGRQSVPGLLAGLPVVDVTTTGRKSGLRRTTHLISIPVGDTLALLGTNFGQASTPAWVFNLEADPHASVAFRGTTLDVVARPATEAEFDEVMAASAGIYGGYKKYRTRITGRRIRIFVLEPAST</sequence>
<dbReference type="OrthoDB" id="8225825at2"/>
<organism evidence="3 4">
    <name type="scientific">Nocardioides szechwanensis</name>
    <dbReference type="NCBI Taxonomy" id="1005944"/>
    <lineage>
        <taxon>Bacteria</taxon>
        <taxon>Bacillati</taxon>
        <taxon>Actinomycetota</taxon>
        <taxon>Actinomycetes</taxon>
        <taxon>Propionibacteriales</taxon>
        <taxon>Nocardioidaceae</taxon>
        <taxon>Nocardioides</taxon>
    </lineage>
</organism>